<evidence type="ECO:0000313" key="3">
    <source>
        <dbReference type="EMBL" id="TPP61779.1"/>
    </source>
</evidence>
<dbReference type="SUPFAM" id="SSF50156">
    <property type="entry name" value="PDZ domain-like"/>
    <property type="match status" value="1"/>
</dbReference>
<keyword evidence="4" id="KW-1185">Reference proteome</keyword>
<evidence type="ECO:0000256" key="1">
    <source>
        <dbReference type="SAM" id="MobiDB-lite"/>
    </source>
</evidence>
<gene>
    <name evidence="3" type="ORF">FGIG_02823</name>
</gene>
<feature type="region of interest" description="Disordered" evidence="1">
    <location>
        <begin position="460"/>
        <end position="487"/>
    </location>
</feature>
<feature type="region of interest" description="Disordered" evidence="1">
    <location>
        <begin position="237"/>
        <end position="256"/>
    </location>
</feature>
<name>A0A504YN43_FASGI</name>
<dbReference type="OrthoDB" id="6271159at2759"/>
<accession>A0A504YN43</accession>
<dbReference type="AlphaFoldDB" id="A0A504YN43"/>
<dbReference type="InterPro" id="IPR036034">
    <property type="entry name" value="PDZ_sf"/>
</dbReference>
<feature type="region of interest" description="Disordered" evidence="1">
    <location>
        <begin position="599"/>
        <end position="618"/>
    </location>
</feature>
<evidence type="ECO:0000313" key="4">
    <source>
        <dbReference type="Proteomes" id="UP000316759"/>
    </source>
</evidence>
<dbReference type="EMBL" id="SUNJ01007717">
    <property type="protein sequence ID" value="TPP61779.1"/>
    <property type="molecule type" value="Genomic_DNA"/>
</dbReference>
<dbReference type="InterPro" id="IPR001478">
    <property type="entry name" value="PDZ"/>
</dbReference>
<dbReference type="PROSITE" id="PS50106">
    <property type="entry name" value="PDZ"/>
    <property type="match status" value="1"/>
</dbReference>
<comment type="caution">
    <text evidence="3">The sequence shown here is derived from an EMBL/GenBank/DDBJ whole genome shotgun (WGS) entry which is preliminary data.</text>
</comment>
<protein>
    <recommendedName>
        <fullName evidence="2">PDZ domain-containing protein</fullName>
    </recommendedName>
</protein>
<organism evidence="3 4">
    <name type="scientific">Fasciola gigantica</name>
    <name type="common">Giant liver fluke</name>
    <dbReference type="NCBI Taxonomy" id="46835"/>
    <lineage>
        <taxon>Eukaryota</taxon>
        <taxon>Metazoa</taxon>
        <taxon>Spiralia</taxon>
        <taxon>Lophotrochozoa</taxon>
        <taxon>Platyhelminthes</taxon>
        <taxon>Trematoda</taxon>
        <taxon>Digenea</taxon>
        <taxon>Plagiorchiida</taxon>
        <taxon>Echinostomata</taxon>
        <taxon>Echinostomatoidea</taxon>
        <taxon>Fasciolidae</taxon>
        <taxon>Fasciola</taxon>
    </lineage>
</organism>
<dbReference type="Gene3D" id="2.30.42.10">
    <property type="match status" value="1"/>
</dbReference>
<sequence>MNVFNQNVCSLVKNTMKLLMKLYWIVNPGNRLGLHWWKNLCHLDYIQMPGGNCSGIFIKYLAPGGLAEQSGQVLVNDQLITVNSVSVLACDSSNLHTDGRVQLDLWQSGPGQSDCQSSLRSGHVSANWATLVAHNNDMKSRPNTTDTGTLMYPFAVRLLRQAIGPIRLGMRRIFSVHSSSHVNNTEQTLVDLEPETSELLAITSIGDDTGMSQSGIRNMSKNGECGSSNFGDLSLVPGQNQMPEKAPSPEQSLTSTRPTLSPLEILHDPKPPASVLIDEEDSPTTQGQVVEMVVQEPITVTKLPLRYSPRMARKAQMTHVTDSERLLSLSSINTPQSIEGPKQIKIQLSNPKPSPPQIPTRGTGNLQRRCRTVRIEHNRFSKQKYTAVVIPPVPQAESIPIPPKPRSRHLFTTQLTKPEATITSVPQPPPRLSSASLSIPVRKPSFGKRYSTCKRVESLPRVKRHHTSTPKAHTEWPPSSGDHSHSHRVHHGHMVSVRTSPPHRQCKMSEQSNRHHIAHTDHRCVNKSSVTASNKSSGRLDSRLAALAKHIPQSTDCPTAHGPQPTTIDADDSQQFQELIANLTETEWQALLHMISQPDESYQSPKMRNRQEKLPGSAMRQRMKFNHWSREGVQPNKQMESGDGHRKDLRHCVHADRQKTYRVNENRTSACNNEIR</sequence>
<dbReference type="Proteomes" id="UP000316759">
    <property type="component" value="Unassembled WGS sequence"/>
</dbReference>
<evidence type="ECO:0000259" key="2">
    <source>
        <dbReference type="PROSITE" id="PS50106"/>
    </source>
</evidence>
<reference evidence="3 4" key="1">
    <citation type="submission" date="2019-04" db="EMBL/GenBank/DDBJ databases">
        <title>Annotation for the trematode Fasciola gigantica.</title>
        <authorList>
            <person name="Choi Y.-J."/>
        </authorList>
    </citation>
    <scope>NUCLEOTIDE SEQUENCE [LARGE SCALE GENOMIC DNA]</scope>
    <source>
        <strain evidence="3">Uganda_cow_1</strain>
    </source>
</reference>
<proteinExistence type="predicted"/>
<feature type="domain" description="PDZ" evidence="2">
    <location>
        <begin position="55"/>
        <end position="87"/>
    </location>
</feature>